<protein>
    <recommendedName>
        <fullName evidence="3">DUF469 domain-containing protein</fullName>
    </recommendedName>
</protein>
<dbReference type="RefSeq" id="WP_088707086.1">
    <property type="nucleotide sequence ID" value="NZ_LSTO01000001.1"/>
</dbReference>
<keyword evidence="2" id="KW-1185">Reference proteome</keyword>
<evidence type="ECO:0000313" key="1">
    <source>
        <dbReference type="EMBL" id="OWW20199.1"/>
    </source>
</evidence>
<organism evidence="1 2">
    <name type="scientific">Noviherbaspirillum denitrificans</name>
    <dbReference type="NCBI Taxonomy" id="1968433"/>
    <lineage>
        <taxon>Bacteria</taxon>
        <taxon>Pseudomonadati</taxon>
        <taxon>Pseudomonadota</taxon>
        <taxon>Betaproteobacteria</taxon>
        <taxon>Burkholderiales</taxon>
        <taxon>Oxalobacteraceae</taxon>
        <taxon>Noviherbaspirillum</taxon>
    </lineage>
</organism>
<dbReference type="PANTHER" id="PTHR38778">
    <property type="entry name" value="CYTOPLASMIC PROTEIN-RELATED"/>
    <property type="match status" value="1"/>
</dbReference>
<dbReference type="Proteomes" id="UP000197535">
    <property type="component" value="Unassembled WGS sequence"/>
</dbReference>
<dbReference type="OrthoDB" id="9114861at2"/>
<dbReference type="InterPro" id="IPR007416">
    <property type="entry name" value="YggL_50S_bp"/>
</dbReference>
<proteinExistence type="predicted"/>
<sequence length="114" mass="12699">MPAHTKGKYNLRQRKKLKLGEFQELGFDVTAKLTKELSQEERTAFIDALIAAIDDMGLLFGGGFNGGFEGFVVVDALRGSVSKEQRNAFKTWLESRAELKDVVVGPLKDAWYST</sequence>
<accession>A0A254TC20</accession>
<dbReference type="PANTHER" id="PTHR38778:SF1">
    <property type="entry name" value="CYTOPLASMIC PROTEIN"/>
    <property type="match status" value="1"/>
</dbReference>
<dbReference type="GO" id="GO:0005829">
    <property type="term" value="C:cytosol"/>
    <property type="evidence" value="ECO:0007669"/>
    <property type="project" value="TreeGrafter"/>
</dbReference>
<dbReference type="AlphaFoldDB" id="A0A254TC20"/>
<comment type="caution">
    <text evidence="1">The sequence shown here is derived from an EMBL/GenBank/DDBJ whole genome shotgun (WGS) entry which is preliminary data.</text>
</comment>
<name>A0A254TC20_9BURK</name>
<evidence type="ECO:0008006" key="3">
    <source>
        <dbReference type="Google" id="ProtNLM"/>
    </source>
</evidence>
<gene>
    <name evidence="1" type="ORF">AYR66_12530</name>
</gene>
<reference evidence="1 2" key="1">
    <citation type="submission" date="2016-02" db="EMBL/GenBank/DDBJ databases">
        <authorList>
            <person name="Wen L."/>
            <person name="He K."/>
            <person name="Yang H."/>
        </authorList>
    </citation>
    <scope>NUCLEOTIDE SEQUENCE [LARGE SCALE GENOMIC DNA]</scope>
    <source>
        <strain evidence="1 2">TSA40</strain>
    </source>
</reference>
<evidence type="ECO:0000313" key="2">
    <source>
        <dbReference type="Proteomes" id="UP000197535"/>
    </source>
</evidence>
<dbReference type="EMBL" id="LSTO01000001">
    <property type="protein sequence ID" value="OWW20199.1"/>
    <property type="molecule type" value="Genomic_DNA"/>
</dbReference>
<dbReference type="Pfam" id="PF04320">
    <property type="entry name" value="YggL_50S_bp"/>
    <property type="match status" value="1"/>
</dbReference>